<dbReference type="InterPro" id="IPR011990">
    <property type="entry name" value="TPR-like_helical_dom_sf"/>
</dbReference>
<sequence>MNSEQRDLLHILGYFYLQHGKADKAETIFAALSALAPRDTRFAQGLACAQIRSGKAEPALEILDRLLDQGEIGAMVHLLRGQALAQLNRTSEASRAMQAYMSARAIET</sequence>
<gene>
    <name evidence="1" type="ORF">PZA18_05400</name>
</gene>
<evidence type="ECO:0000313" key="2">
    <source>
        <dbReference type="Proteomes" id="UP001172778"/>
    </source>
</evidence>
<comment type="caution">
    <text evidence="1">The sequence shown here is derived from an EMBL/GenBank/DDBJ whole genome shotgun (WGS) entry which is preliminary data.</text>
</comment>
<dbReference type="Gene3D" id="1.25.40.10">
    <property type="entry name" value="Tetratricopeptide repeat domain"/>
    <property type="match status" value="1"/>
</dbReference>
<dbReference type="Pfam" id="PF14559">
    <property type="entry name" value="TPR_19"/>
    <property type="match status" value="1"/>
</dbReference>
<accession>A0ABT7DTS7</accession>
<organism evidence="1 2">
    <name type="scientific">Parachitinimonas caeni</name>
    <dbReference type="NCBI Taxonomy" id="3031301"/>
    <lineage>
        <taxon>Bacteria</taxon>
        <taxon>Pseudomonadati</taxon>
        <taxon>Pseudomonadota</taxon>
        <taxon>Betaproteobacteria</taxon>
        <taxon>Neisseriales</taxon>
        <taxon>Chitinibacteraceae</taxon>
        <taxon>Parachitinimonas</taxon>
    </lineage>
</organism>
<reference evidence="1" key="1">
    <citation type="submission" date="2023-03" db="EMBL/GenBank/DDBJ databases">
        <title>Chitinimonas shenzhenensis gen. nov., sp. nov., a novel member of family Burkholderiaceae isolated from activated sludge collected in Shen Zhen, China.</title>
        <authorList>
            <person name="Wang X."/>
        </authorList>
    </citation>
    <scope>NUCLEOTIDE SEQUENCE</scope>
    <source>
        <strain evidence="1">DQS-5</strain>
    </source>
</reference>
<dbReference type="EMBL" id="JARRAF010000005">
    <property type="protein sequence ID" value="MDK2123481.1"/>
    <property type="molecule type" value="Genomic_DNA"/>
</dbReference>
<keyword evidence="2" id="KW-1185">Reference proteome</keyword>
<proteinExistence type="predicted"/>
<dbReference type="SUPFAM" id="SSF48452">
    <property type="entry name" value="TPR-like"/>
    <property type="match status" value="1"/>
</dbReference>
<protein>
    <submittedName>
        <fullName evidence="1">Tetratricopeptide repeat protein</fullName>
    </submittedName>
</protein>
<name>A0ABT7DTS7_9NEIS</name>
<dbReference type="RefSeq" id="WP_284099781.1">
    <property type="nucleotide sequence ID" value="NZ_JARRAF010000005.1"/>
</dbReference>
<dbReference type="Proteomes" id="UP001172778">
    <property type="component" value="Unassembled WGS sequence"/>
</dbReference>
<evidence type="ECO:0000313" key="1">
    <source>
        <dbReference type="EMBL" id="MDK2123481.1"/>
    </source>
</evidence>